<evidence type="ECO:0008006" key="5">
    <source>
        <dbReference type="Google" id="ProtNLM"/>
    </source>
</evidence>
<feature type="domain" description="N-acetyltransferase" evidence="1">
    <location>
        <begin position="83"/>
        <end position="141"/>
    </location>
</feature>
<evidence type="ECO:0000313" key="4">
    <source>
        <dbReference type="Proteomes" id="UP000664203"/>
    </source>
</evidence>
<gene>
    <name evidence="3" type="ORF">ALECFALPRED_007658</name>
</gene>
<sequence>MAAYELPPSRSPNLALLHPTQEEKVETWKLNGTSWRDGGITFWILVDSTLPPNERPILASCESFRKRALVARAGKLEDALSHGIGSVFCDPDFRGRGYAQRMIEELGKKLDTWNQEDGKKTIFTVLYSDIGKKFYSKFGWEAFHSSHIALAPTSSENKTRLSGARPLRAADLEELCSLDEQFLRADIVRNVPRKKTRVALVPDLQTMQWHHAREEFAGREMLGREPDIKGAHVGCEDTSQVWCIWTRTFGSTEAGNTLHILRFSIQGEENIAHDDPEAGIDLTDLKSTDQAKVHGAAAVLHTAQVEAARWGMKEVQVWNPTPLIVLAARQIEPSTELTHRGDESIASLRWHGEPEDRKRVEWVGNEKYAWC</sequence>
<dbReference type="InterPro" id="IPR053013">
    <property type="entry name" value="LAT"/>
</dbReference>
<dbReference type="GO" id="GO:0016747">
    <property type="term" value="F:acyltransferase activity, transferring groups other than amino-acyl groups"/>
    <property type="evidence" value="ECO:0007669"/>
    <property type="project" value="InterPro"/>
</dbReference>
<feature type="domain" description="LYC1 C-terminal" evidence="2">
    <location>
        <begin position="147"/>
        <end position="371"/>
    </location>
</feature>
<keyword evidence="4" id="KW-1185">Reference proteome</keyword>
<dbReference type="AlphaFoldDB" id="A0A8H3IFJ5"/>
<dbReference type="CDD" id="cd04301">
    <property type="entry name" value="NAT_SF"/>
    <property type="match status" value="1"/>
</dbReference>
<dbReference type="Pfam" id="PF13508">
    <property type="entry name" value="Acetyltransf_7"/>
    <property type="match status" value="1"/>
</dbReference>
<dbReference type="PANTHER" id="PTHR34815:SF4">
    <property type="entry name" value="N-ACETYLTRANSFERASE DOMAIN-CONTAINING PROTEIN"/>
    <property type="match status" value="1"/>
</dbReference>
<evidence type="ECO:0000259" key="1">
    <source>
        <dbReference type="Pfam" id="PF13508"/>
    </source>
</evidence>
<dbReference type="Gene3D" id="3.40.630.30">
    <property type="match status" value="1"/>
</dbReference>
<dbReference type="InterPro" id="IPR016181">
    <property type="entry name" value="Acyl_CoA_acyltransferase"/>
</dbReference>
<dbReference type="EMBL" id="CAJPDR010000051">
    <property type="protein sequence ID" value="CAF9911814.1"/>
    <property type="molecule type" value="Genomic_DNA"/>
</dbReference>
<dbReference type="SUPFAM" id="SSF55729">
    <property type="entry name" value="Acyl-CoA N-acyltransferases (Nat)"/>
    <property type="match status" value="1"/>
</dbReference>
<name>A0A8H3IFJ5_9LECA</name>
<comment type="caution">
    <text evidence="3">The sequence shown here is derived from an EMBL/GenBank/DDBJ whole genome shotgun (WGS) entry which is preliminary data.</text>
</comment>
<dbReference type="InterPro" id="IPR055100">
    <property type="entry name" value="GNAT_LYC1-like"/>
</dbReference>
<dbReference type="Pfam" id="PF22998">
    <property type="entry name" value="GNAT_LYC1-like"/>
    <property type="match status" value="1"/>
</dbReference>
<dbReference type="OrthoDB" id="2020070at2759"/>
<evidence type="ECO:0000259" key="2">
    <source>
        <dbReference type="Pfam" id="PF22998"/>
    </source>
</evidence>
<evidence type="ECO:0000313" key="3">
    <source>
        <dbReference type="EMBL" id="CAF9911814.1"/>
    </source>
</evidence>
<reference evidence="3" key="1">
    <citation type="submission" date="2021-03" db="EMBL/GenBank/DDBJ databases">
        <authorList>
            <person name="Tagirdzhanova G."/>
        </authorList>
    </citation>
    <scope>NUCLEOTIDE SEQUENCE</scope>
</reference>
<proteinExistence type="predicted"/>
<dbReference type="Proteomes" id="UP000664203">
    <property type="component" value="Unassembled WGS sequence"/>
</dbReference>
<dbReference type="PANTHER" id="PTHR34815">
    <property type="entry name" value="LYSINE ACETYLTRANSFERASE"/>
    <property type="match status" value="1"/>
</dbReference>
<accession>A0A8H3IFJ5</accession>
<dbReference type="InterPro" id="IPR000182">
    <property type="entry name" value="GNAT_dom"/>
</dbReference>
<organism evidence="3 4">
    <name type="scientific">Alectoria fallacina</name>
    <dbReference type="NCBI Taxonomy" id="1903189"/>
    <lineage>
        <taxon>Eukaryota</taxon>
        <taxon>Fungi</taxon>
        <taxon>Dikarya</taxon>
        <taxon>Ascomycota</taxon>
        <taxon>Pezizomycotina</taxon>
        <taxon>Lecanoromycetes</taxon>
        <taxon>OSLEUM clade</taxon>
        <taxon>Lecanoromycetidae</taxon>
        <taxon>Lecanorales</taxon>
        <taxon>Lecanorineae</taxon>
        <taxon>Parmeliaceae</taxon>
        <taxon>Alectoria</taxon>
    </lineage>
</organism>
<protein>
    <recommendedName>
        <fullName evidence="5">N-acetyltransferase domain-containing protein</fullName>
    </recommendedName>
</protein>